<name>A0A6G9ASG5_9BACT</name>
<accession>A0A6G9ASG5</accession>
<organism evidence="1 2">
    <name type="scientific">Spirosoma aureum</name>
    <dbReference type="NCBI Taxonomy" id="2692134"/>
    <lineage>
        <taxon>Bacteria</taxon>
        <taxon>Pseudomonadati</taxon>
        <taxon>Bacteroidota</taxon>
        <taxon>Cytophagia</taxon>
        <taxon>Cytophagales</taxon>
        <taxon>Cytophagaceae</taxon>
        <taxon>Spirosoma</taxon>
    </lineage>
</organism>
<dbReference type="RefSeq" id="WP_167212877.1">
    <property type="nucleotide sequence ID" value="NZ_CP050063.1"/>
</dbReference>
<sequence length="383" mass="42969">MYALKIKRLVVCLVTAFLAVVYDSAGQIRYLRTPAITLKPDTTLAFIAASQDSIANDTLFQIRSKEGYPMAYFRKVRTSVCFDNKCRLLKVNLYWTSTGRYLGFNLPKGEFLSKAEHKPFTPAEYERMSELLADPLSPLATLSYAELAPQAKPADKENEVDGVSSATAKNVLEYVVEGAAYTTYKMWHVVYGSTQEDVARLTEKSLSPDFILAILDSPDLTDKIWALNHIRGFVALTPALQKALLGLISTTDYNLAERAIYAFSAGDLKSEVIQRALLAKFREANYALKKLIISKLKEAPLLDVQVKKAFTDDLKSLNTELISNVLDLFRKHKVADIDTCRTIAELLTNKNELIAKKAFAYLDAIVVTDVLIEKHMKEYRAKK</sequence>
<evidence type="ECO:0000313" key="2">
    <source>
        <dbReference type="Proteomes" id="UP000501802"/>
    </source>
</evidence>
<protein>
    <submittedName>
        <fullName evidence="1">Uncharacterized protein</fullName>
    </submittedName>
</protein>
<reference evidence="1 2" key="1">
    <citation type="submission" date="2020-03" db="EMBL/GenBank/DDBJ databases">
        <authorList>
            <person name="Kim M.K."/>
        </authorList>
    </citation>
    <scope>NUCLEOTIDE SEQUENCE [LARGE SCALE GENOMIC DNA]</scope>
    <source>
        <strain evidence="1 2">BT328</strain>
    </source>
</reference>
<dbReference type="KEGG" id="spib:G8759_22670"/>
<dbReference type="EMBL" id="CP050063">
    <property type="protein sequence ID" value="QIP15225.1"/>
    <property type="molecule type" value="Genomic_DNA"/>
</dbReference>
<gene>
    <name evidence="1" type="ORF">G8759_22670</name>
</gene>
<dbReference type="Proteomes" id="UP000501802">
    <property type="component" value="Chromosome"/>
</dbReference>
<keyword evidence="2" id="KW-1185">Reference proteome</keyword>
<proteinExistence type="predicted"/>
<dbReference type="AlphaFoldDB" id="A0A6G9ASG5"/>
<evidence type="ECO:0000313" key="1">
    <source>
        <dbReference type="EMBL" id="QIP15225.1"/>
    </source>
</evidence>